<gene>
    <name evidence="2" type="primary">LOC112680176</name>
</gene>
<sequence length="249" mass="29629">MCKGIYCLKIYIFQEQFKITKAEISSLKTICCFIVKCYIEFWFRSPNAIEAPYNDVLFLKKLEDYKSDDKRVAEIAMKKFINHLWYLGEETACFSLFDDRIDNQIKKQMAKKLLENDELEDDEFTTDIQKKYVLKIGDVSQFLKQDLPLELLTHKSKNIFQRFKLSIDFLQQNPEIWPNIDSYKKAKNILHHMSVINDAAERGVKLMEDFNTKFTKNENQKQYVLKVVQEYRKKYPGHSKNMLTKDAIK</sequence>
<organism evidence="1 2">
    <name type="scientific">Sipha flava</name>
    <name type="common">yellow sugarcane aphid</name>
    <dbReference type="NCBI Taxonomy" id="143950"/>
    <lineage>
        <taxon>Eukaryota</taxon>
        <taxon>Metazoa</taxon>
        <taxon>Ecdysozoa</taxon>
        <taxon>Arthropoda</taxon>
        <taxon>Hexapoda</taxon>
        <taxon>Insecta</taxon>
        <taxon>Pterygota</taxon>
        <taxon>Neoptera</taxon>
        <taxon>Paraneoptera</taxon>
        <taxon>Hemiptera</taxon>
        <taxon>Sternorrhyncha</taxon>
        <taxon>Aphidomorpha</taxon>
        <taxon>Aphidoidea</taxon>
        <taxon>Aphididae</taxon>
        <taxon>Sipha</taxon>
    </lineage>
</organism>
<dbReference type="Proteomes" id="UP000694846">
    <property type="component" value="Unplaced"/>
</dbReference>
<keyword evidence="1" id="KW-1185">Reference proteome</keyword>
<dbReference type="PANTHER" id="PTHR46113:SF1">
    <property type="entry name" value="PEPTIDASE M17 LEUCYL AMINOPEPTIDASE N-TERMINAL DOMAIN-CONTAINING PROTEIN"/>
    <property type="match status" value="1"/>
</dbReference>
<accession>A0A8B8F594</accession>
<dbReference type="AlphaFoldDB" id="A0A8B8F594"/>
<evidence type="ECO:0000313" key="2">
    <source>
        <dbReference type="RefSeq" id="XP_025405984.1"/>
    </source>
</evidence>
<dbReference type="OrthoDB" id="6627880at2759"/>
<proteinExistence type="predicted"/>
<dbReference type="GeneID" id="112680176"/>
<evidence type="ECO:0000313" key="1">
    <source>
        <dbReference type="Proteomes" id="UP000694846"/>
    </source>
</evidence>
<reference evidence="2" key="1">
    <citation type="submission" date="2025-08" db="UniProtKB">
        <authorList>
            <consortium name="RefSeq"/>
        </authorList>
    </citation>
    <scope>IDENTIFICATION</scope>
    <source>
        <tissue evidence="2">Whole body</tissue>
    </source>
</reference>
<dbReference type="RefSeq" id="XP_025405984.1">
    <property type="nucleotide sequence ID" value="XM_025550199.1"/>
</dbReference>
<protein>
    <submittedName>
        <fullName evidence="2">Uncharacterized protein LOC112680176</fullName>
    </submittedName>
</protein>
<dbReference type="PANTHER" id="PTHR46113">
    <property type="entry name" value="SNAC DOMAIN-CONTAINING PROTEIN"/>
    <property type="match status" value="1"/>
</dbReference>
<name>A0A8B8F594_9HEMI</name>